<protein>
    <submittedName>
        <fullName evidence="6">Glycosyltransferase family 2 protein</fullName>
        <ecNumber evidence="6">2.4.-.-</ecNumber>
    </submittedName>
</protein>
<proteinExistence type="inferred from homology"/>
<evidence type="ECO:0000256" key="3">
    <source>
        <dbReference type="ARBA" id="ARBA00022679"/>
    </source>
</evidence>
<dbReference type="InterPro" id="IPR029044">
    <property type="entry name" value="Nucleotide-diphossugar_trans"/>
</dbReference>
<keyword evidence="2 6" id="KW-0328">Glycosyltransferase</keyword>
<dbReference type="CDD" id="cd04186">
    <property type="entry name" value="GT_2_like_c"/>
    <property type="match status" value="1"/>
</dbReference>
<name>A0ABW6A661_9BACT</name>
<dbReference type="EC" id="2.4.-.-" evidence="6"/>
<dbReference type="GO" id="GO:0016757">
    <property type="term" value="F:glycosyltransferase activity"/>
    <property type="evidence" value="ECO:0007669"/>
    <property type="project" value="UniProtKB-KW"/>
</dbReference>
<gene>
    <name evidence="6" type="ORF">ACFS6H_07820</name>
</gene>
<keyword evidence="7" id="KW-1185">Reference proteome</keyword>
<comment type="caution">
    <text evidence="6">The sequence shown here is derived from an EMBL/GenBank/DDBJ whole genome shotgun (WGS) entry which is preliminary data.</text>
</comment>
<comment type="similarity">
    <text evidence="1">Belongs to the glycosyltransferase 2 family.</text>
</comment>
<evidence type="ECO:0000259" key="5">
    <source>
        <dbReference type="Pfam" id="PF00535"/>
    </source>
</evidence>
<keyword evidence="3 6" id="KW-0808">Transferase</keyword>
<dbReference type="Gene3D" id="3.90.550.10">
    <property type="entry name" value="Spore Coat Polysaccharide Biosynthesis Protein SpsA, Chain A"/>
    <property type="match status" value="1"/>
</dbReference>
<dbReference type="EMBL" id="JBHUOZ010000001">
    <property type="protein sequence ID" value="MFD2919607.1"/>
    <property type="molecule type" value="Genomic_DNA"/>
</dbReference>
<evidence type="ECO:0000256" key="4">
    <source>
        <dbReference type="SAM" id="Phobius"/>
    </source>
</evidence>
<keyword evidence="4" id="KW-0812">Transmembrane</keyword>
<dbReference type="PANTHER" id="PTHR43179">
    <property type="entry name" value="RHAMNOSYLTRANSFERASE WBBL"/>
    <property type="match status" value="1"/>
</dbReference>
<evidence type="ECO:0000256" key="1">
    <source>
        <dbReference type="ARBA" id="ARBA00006739"/>
    </source>
</evidence>
<keyword evidence="4" id="KW-0472">Membrane</keyword>
<dbReference type="Proteomes" id="UP001597511">
    <property type="component" value="Unassembled WGS sequence"/>
</dbReference>
<dbReference type="Pfam" id="PF00535">
    <property type="entry name" value="Glycos_transf_2"/>
    <property type="match status" value="1"/>
</dbReference>
<evidence type="ECO:0000256" key="2">
    <source>
        <dbReference type="ARBA" id="ARBA00022676"/>
    </source>
</evidence>
<accession>A0ABW6A661</accession>
<reference evidence="7" key="1">
    <citation type="journal article" date="2019" name="Int. J. Syst. Evol. Microbiol.">
        <title>The Global Catalogue of Microorganisms (GCM) 10K type strain sequencing project: providing services to taxonomists for standard genome sequencing and annotation.</title>
        <authorList>
            <consortium name="The Broad Institute Genomics Platform"/>
            <consortium name="The Broad Institute Genome Sequencing Center for Infectious Disease"/>
            <person name="Wu L."/>
            <person name="Ma J."/>
        </authorList>
    </citation>
    <scope>NUCLEOTIDE SEQUENCE [LARGE SCALE GENOMIC DNA]</scope>
    <source>
        <strain evidence="7">KCTC 23299</strain>
    </source>
</reference>
<sequence length="306" mass="35194">MNVDISIVVVNYNTSALTRKCIESINRYVPANLSYEIIVVDNNSKFEDYIDLTNSVETASGLKMIRNRKNLGFAGGFMTGALRANGNFLFFVNSDVLVIEDSFTPFVTLMNAQTDIGVCGGQVLTCEYKHEKSFDHFITFGYKVLGPWLYEKMYPGKKSRTKEYFEPIDVDMTHGCYMVFRKKYFDEVGGLDDNIFLYYEEMDICKRLQKKGHRVVMEPRTKIVHLGGASTPKNMLIKKELLISYLYVLQKNFGVFQFLLAHVFLSVVFFFKSIVKPKYFSIFFMLLFHGNGLTKSLKHKQKISPA</sequence>
<evidence type="ECO:0000313" key="7">
    <source>
        <dbReference type="Proteomes" id="UP001597511"/>
    </source>
</evidence>
<dbReference type="RefSeq" id="WP_386096961.1">
    <property type="nucleotide sequence ID" value="NZ_JBHUOZ010000001.1"/>
</dbReference>
<organism evidence="6 7">
    <name type="scientific">Terrimonas rubra</name>
    <dbReference type="NCBI Taxonomy" id="1035890"/>
    <lineage>
        <taxon>Bacteria</taxon>
        <taxon>Pseudomonadati</taxon>
        <taxon>Bacteroidota</taxon>
        <taxon>Chitinophagia</taxon>
        <taxon>Chitinophagales</taxon>
        <taxon>Chitinophagaceae</taxon>
        <taxon>Terrimonas</taxon>
    </lineage>
</organism>
<feature type="transmembrane region" description="Helical" evidence="4">
    <location>
        <begin position="253"/>
        <end position="271"/>
    </location>
</feature>
<dbReference type="InterPro" id="IPR001173">
    <property type="entry name" value="Glyco_trans_2-like"/>
</dbReference>
<evidence type="ECO:0000313" key="6">
    <source>
        <dbReference type="EMBL" id="MFD2919607.1"/>
    </source>
</evidence>
<dbReference type="SUPFAM" id="SSF53448">
    <property type="entry name" value="Nucleotide-diphospho-sugar transferases"/>
    <property type="match status" value="1"/>
</dbReference>
<keyword evidence="4" id="KW-1133">Transmembrane helix</keyword>
<dbReference type="PANTHER" id="PTHR43179:SF12">
    <property type="entry name" value="GALACTOFURANOSYLTRANSFERASE GLFT2"/>
    <property type="match status" value="1"/>
</dbReference>
<feature type="domain" description="Glycosyltransferase 2-like" evidence="5">
    <location>
        <begin position="6"/>
        <end position="188"/>
    </location>
</feature>